<dbReference type="InterPro" id="IPR000182">
    <property type="entry name" value="GNAT_dom"/>
</dbReference>
<evidence type="ECO:0000313" key="4">
    <source>
        <dbReference type="EMBL" id="GGJ31173.1"/>
    </source>
</evidence>
<dbReference type="RefSeq" id="WP_189002215.1">
    <property type="nucleotide sequence ID" value="NZ_BMOD01000004.1"/>
</dbReference>
<protein>
    <submittedName>
        <fullName evidence="4">Phosphinothricin acetyltransferase</fullName>
    </submittedName>
</protein>
<evidence type="ECO:0000313" key="5">
    <source>
        <dbReference type="Proteomes" id="UP000632222"/>
    </source>
</evidence>
<keyword evidence="5" id="KW-1185">Reference proteome</keyword>
<dbReference type="InterPro" id="IPR016181">
    <property type="entry name" value="Acyl_CoA_acyltransferase"/>
</dbReference>
<dbReference type="CDD" id="cd04301">
    <property type="entry name" value="NAT_SF"/>
    <property type="match status" value="1"/>
</dbReference>
<dbReference type="SUPFAM" id="SSF55729">
    <property type="entry name" value="Acyl-CoA N-acyltransferases (Nat)"/>
    <property type="match status" value="1"/>
</dbReference>
<dbReference type="Proteomes" id="UP000632222">
    <property type="component" value="Unassembled WGS sequence"/>
</dbReference>
<proteinExistence type="predicted"/>
<evidence type="ECO:0000259" key="3">
    <source>
        <dbReference type="PROSITE" id="PS51186"/>
    </source>
</evidence>
<dbReference type="PROSITE" id="PS51186">
    <property type="entry name" value="GNAT"/>
    <property type="match status" value="1"/>
</dbReference>
<dbReference type="PANTHER" id="PTHR43072">
    <property type="entry name" value="N-ACETYLTRANSFERASE"/>
    <property type="match status" value="1"/>
</dbReference>
<organism evidence="4 5">
    <name type="scientific">Deinococcus roseus</name>
    <dbReference type="NCBI Taxonomy" id="392414"/>
    <lineage>
        <taxon>Bacteria</taxon>
        <taxon>Thermotogati</taxon>
        <taxon>Deinococcota</taxon>
        <taxon>Deinococci</taxon>
        <taxon>Deinococcales</taxon>
        <taxon>Deinococcaceae</taxon>
        <taxon>Deinococcus</taxon>
    </lineage>
</organism>
<evidence type="ECO:0000256" key="1">
    <source>
        <dbReference type="ARBA" id="ARBA00022679"/>
    </source>
</evidence>
<dbReference type="PANTHER" id="PTHR43072:SF23">
    <property type="entry name" value="UPF0039 PROTEIN C11D3.02C"/>
    <property type="match status" value="1"/>
</dbReference>
<dbReference type="Gene3D" id="3.40.630.30">
    <property type="match status" value="1"/>
</dbReference>
<evidence type="ECO:0000256" key="2">
    <source>
        <dbReference type="ARBA" id="ARBA00023315"/>
    </source>
</evidence>
<comment type="caution">
    <text evidence="4">The sequence shown here is derived from an EMBL/GenBank/DDBJ whole genome shotgun (WGS) entry which is preliminary data.</text>
</comment>
<keyword evidence="2" id="KW-0012">Acyltransferase</keyword>
<keyword evidence="1" id="KW-0808">Transferase</keyword>
<reference evidence="5" key="1">
    <citation type="journal article" date="2019" name="Int. J. Syst. Evol. Microbiol.">
        <title>The Global Catalogue of Microorganisms (GCM) 10K type strain sequencing project: providing services to taxonomists for standard genome sequencing and annotation.</title>
        <authorList>
            <consortium name="The Broad Institute Genomics Platform"/>
            <consortium name="The Broad Institute Genome Sequencing Center for Infectious Disease"/>
            <person name="Wu L."/>
            <person name="Ma J."/>
        </authorList>
    </citation>
    <scope>NUCLEOTIDE SEQUENCE [LARGE SCALE GENOMIC DNA]</scope>
    <source>
        <strain evidence="5">JCM 14370</strain>
    </source>
</reference>
<name>A0ABQ2CXU4_9DEIO</name>
<gene>
    <name evidence="4" type="ORF">GCM10008938_16650</name>
</gene>
<feature type="domain" description="N-acetyltransferase" evidence="3">
    <location>
        <begin position="1"/>
        <end position="154"/>
    </location>
</feature>
<dbReference type="EMBL" id="BMOD01000004">
    <property type="protein sequence ID" value="GGJ31173.1"/>
    <property type="molecule type" value="Genomic_DNA"/>
</dbReference>
<sequence length="164" mass="18633">MHIREALREDLPHIVDIYNSTVASRMVTADLEPVSVQSREDWFAAHSPEHHPLWVLQDGEHIAGWLSFSAFYGRPAYRHTAEVSIYLHPDQRGKGLGKVLLREALNHAPVLDFHTLLAFIFSHNQPSLKLFEGMGFVKHGELPRVAVLDGQERSLTLLGKRIKE</sequence>
<accession>A0ABQ2CXU4</accession>
<dbReference type="Pfam" id="PF00583">
    <property type="entry name" value="Acetyltransf_1"/>
    <property type="match status" value="1"/>
</dbReference>